<dbReference type="OrthoDB" id="9801477at2"/>
<keyword evidence="1" id="KW-0813">Transport</keyword>
<comment type="similarity">
    <text evidence="4">Belongs to the ABC transporter superfamily. Macrolide exporter (TC 3.A.1.122) family.</text>
</comment>
<dbReference type="AlphaFoldDB" id="A0A1Q2M5E4"/>
<dbReference type="SMART" id="SM00382">
    <property type="entry name" value="AAA"/>
    <property type="match status" value="1"/>
</dbReference>
<evidence type="ECO:0000256" key="4">
    <source>
        <dbReference type="ARBA" id="ARBA00038388"/>
    </source>
</evidence>
<dbReference type="InterPro" id="IPR017871">
    <property type="entry name" value="ABC_transporter-like_CS"/>
</dbReference>
<evidence type="ECO:0000256" key="1">
    <source>
        <dbReference type="ARBA" id="ARBA00022448"/>
    </source>
</evidence>
<dbReference type="InterPro" id="IPR027417">
    <property type="entry name" value="P-loop_NTPase"/>
</dbReference>
<dbReference type="GO" id="GO:1902495">
    <property type="term" value="C:transmembrane transporter complex"/>
    <property type="evidence" value="ECO:0007669"/>
    <property type="project" value="UniProtKB-ARBA"/>
</dbReference>
<dbReference type="CDD" id="cd03255">
    <property type="entry name" value="ABC_MJ0796_LolCDE_FtsE"/>
    <property type="match status" value="1"/>
</dbReference>
<reference evidence="6" key="1">
    <citation type="submission" date="2017-02" db="EMBL/GenBank/DDBJ databases">
        <title>Genome of Microbulbifer agarilyticus GP101.</title>
        <authorList>
            <person name="Jung J."/>
            <person name="Bae S.S."/>
            <person name="Baek K."/>
        </authorList>
    </citation>
    <scope>NUCLEOTIDE SEQUENCE [LARGE SCALE GENOMIC DNA]</scope>
    <source>
        <strain evidence="6">GP101</strain>
    </source>
</reference>
<sequence>MIKVSELRREYGSGDAQVVALQSVSLEIAENEFVAIMGASGSGKSTLMNILGCLDQQTSGGYWLDGQAVGSYDDAALSHIRNRNIGFIFQTFHLLPRLSALRNVMLPLRYSDISEQEAESRARTMLDRVGLGHRLDHKPFEMSGGQRQRVAIARALVNRPKVIFADEPTGNLDTRTSEEILVLLKELHREGQTIVMVTHEPEIAEHAQRTIRMSDGLVIEDSLCAQ</sequence>
<dbReference type="Pfam" id="PF00005">
    <property type="entry name" value="ABC_tran"/>
    <property type="match status" value="1"/>
</dbReference>
<dbReference type="Proteomes" id="UP000188219">
    <property type="component" value="Chromosome"/>
</dbReference>
<dbReference type="GO" id="GO:0016887">
    <property type="term" value="F:ATP hydrolysis activity"/>
    <property type="evidence" value="ECO:0007669"/>
    <property type="project" value="InterPro"/>
</dbReference>
<dbReference type="KEGG" id="maga:Mag101_10090"/>
<dbReference type="GO" id="GO:0005524">
    <property type="term" value="F:ATP binding"/>
    <property type="evidence" value="ECO:0007669"/>
    <property type="project" value="UniProtKB-KW"/>
</dbReference>
<dbReference type="InterPro" id="IPR017911">
    <property type="entry name" value="MacB-like_ATP-bd"/>
</dbReference>
<dbReference type="EMBL" id="CP019650">
    <property type="protein sequence ID" value="AQQ67953.1"/>
    <property type="molecule type" value="Genomic_DNA"/>
</dbReference>
<dbReference type="eggNOG" id="COG1136">
    <property type="taxonomic scope" value="Bacteria"/>
</dbReference>
<proteinExistence type="inferred from homology"/>
<dbReference type="SUPFAM" id="SSF52540">
    <property type="entry name" value="P-loop containing nucleoside triphosphate hydrolases"/>
    <property type="match status" value="1"/>
</dbReference>
<dbReference type="PANTHER" id="PTHR24220:SF86">
    <property type="entry name" value="ABC TRANSPORTER ABCH.1"/>
    <property type="match status" value="1"/>
</dbReference>
<organism evidence="6 7">
    <name type="scientific">Microbulbifer agarilyticus</name>
    <dbReference type="NCBI Taxonomy" id="260552"/>
    <lineage>
        <taxon>Bacteria</taxon>
        <taxon>Pseudomonadati</taxon>
        <taxon>Pseudomonadota</taxon>
        <taxon>Gammaproteobacteria</taxon>
        <taxon>Cellvibrionales</taxon>
        <taxon>Microbulbiferaceae</taxon>
        <taxon>Microbulbifer</taxon>
    </lineage>
</organism>
<dbReference type="STRING" id="260552.Mag101_10090"/>
<dbReference type="InterPro" id="IPR015854">
    <property type="entry name" value="ABC_transpr_LolD-like"/>
</dbReference>
<feature type="domain" description="ABC transporter" evidence="5">
    <location>
        <begin position="2"/>
        <end position="226"/>
    </location>
</feature>
<dbReference type="InterPro" id="IPR003593">
    <property type="entry name" value="AAA+_ATPase"/>
</dbReference>
<dbReference type="Gene3D" id="3.40.50.300">
    <property type="entry name" value="P-loop containing nucleotide triphosphate hydrolases"/>
    <property type="match status" value="1"/>
</dbReference>
<name>A0A1Q2M5E4_9GAMM</name>
<dbReference type="GO" id="GO:0022857">
    <property type="term" value="F:transmembrane transporter activity"/>
    <property type="evidence" value="ECO:0007669"/>
    <property type="project" value="TreeGrafter"/>
</dbReference>
<dbReference type="PANTHER" id="PTHR24220">
    <property type="entry name" value="IMPORT ATP-BINDING PROTEIN"/>
    <property type="match status" value="1"/>
</dbReference>
<dbReference type="PROSITE" id="PS50893">
    <property type="entry name" value="ABC_TRANSPORTER_2"/>
    <property type="match status" value="1"/>
</dbReference>
<keyword evidence="2" id="KW-0547">Nucleotide-binding</keyword>
<dbReference type="FunFam" id="3.40.50.300:FF:000032">
    <property type="entry name" value="Export ABC transporter ATP-binding protein"/>
    <property type="match status" value="1"/>
</dbReference>
<dbReference type="GO" id="GO:0005886">
    <property type="term" value="C:plasma membrane"/>
    <property type="evidence" value="ECO:0007669"/>
    <property type="project" value="TreeGrafter"/>
</dbReference>
<evidence type="ECO:0000313" key="6">
    <source>
        <dbReference type="EMBL" id="AQQ67953.1"/>
    </source>
</evidence>
<evidence type="ECO:0000256" key="3">
    <source>
        <dbReference type="ARBA" id="ARBA00022840"/>
    </source>
</evidence>
<evidence type="ECO:0000313" key="7">
    <source>
        <dbReference type="Proteomes" id="UP000188219"/>
    </source>
</evidence>
<evidence type="ECO:0000256" key="2">
    <source>
        <dbReference type="ARBA" id="ARBA00022741"/>
    </source>
</evidence>
<keyword evidence="3 6" id="KW-0067">ATP-binding</keyword>
<dbReference type="RefSeq" id="WP_077404261.1">
    <property type="nucleotide sequence ID" value="NZ_CP019650.1"/>
</dbReference>
<protein>
    <submittedName>
        <fullName evidence="6">Macrolide ABC transporter ATP-binding protein</fullName>
    </submittedName>
</protein>
<dbReference type="InterPro" id="IPR003439">
    <property type="entry name" value="ABC_transporter-like_ATP-bd"/>
</dbReference>
<dbReference type="PROSITE" id="PS00211">
    <property type="entry name" value="ABC_TRANSPORTER_1"/>
    <property type="match status" value="1"/>
</dbReference>
<accession>A0A1Q2M5E4</accession>
<keyword evidence="7" id="KW-1185">Reference proteome</keyword>
<evidence type="ECO:0000259" key="5">
    <source>
        <dbReference type="PROSITE" id="PS50893"/>
    </source>
</evidence>
<gene>
    <name evidence="6" type="ORF">Mag101_10090</name>
</gene>